<dbReference type="EMBL" id="BKBW01000002">
    <property type="protein sequence ID" value="GEQ73965.1"/>
    <property type="molecule type" value="Genomic_DNA"/>
</dbReference>
<dbReference type="PROSITE" id="PS00149">
    <property type="entry name" value="SULFATASE_2"/>
    <property type="match status" value="1"/>
</dbReference>
<dbReference type="InterPro" id="IPR024607">
    <property type="entry name" value="Sulfatase_CS"/>
</dbReference>
<dbReference type="RefSeq" id="WP_149354798.1">
    <property type="nucleotide sequence ID" value="NZ_BKBW01000002.1"/>
</dbReference>
<dbReference type="Pfam" id="PF00884">
    <property type="entry name" value="Sulfatase"/>
    <property type="match status" value="1"/>
</dbReference>
<comment type="similarity">
    <text evidence="1">Belongs to the sulfatase family.</text>
</comment>
<dbReference type="InterPro" id="IPR017850">
    <property type="entry name" value="Alkaline_phosphatase_core_sf"/>
</dbReference>
<evidence type="ECO:0000256" key="3">
    <source>
        <dbReference type="ARBA" id="ARBA00022801"/>
    </source>
</evidence>
<evidence type="ECO:0000256" key="1">
    <source>
        <dbReference type="ARBA" id="ARBA00008779"/>
    </source>
</evidence>
<keyword evidence="2" id="KW-0479">Metal-binding</keyword>
<dbReference type="Gene3D" id="3.30.1120.10">
    <property type="match status" value="1"/>
</dbReference>
<protein>
    <submittedName>
        <fullName evidence="6">N-acetylgalactosamine-6-sulfatase</fullName>
    </submittedName>
</protein>
<evidence type="ECO:0000256" key="2">
    <source>
        <dbReference type="ARBA" id="ARBA00022723"/>
    </source>
</evidence>
<dbReference type="PANTHER" id="PTHR42693">
    <property type="entry name" value="ARYLSULFATASE FAMILY MEMBER"/>
    <property type="match status" value="1"/>
</dbReference>
<gene>
    <name evidence="6" type="primary">GALNS_1</name>
    <name evidence="6" type="ORF">CTTA_0970</name>
</gene>
<reference evidence="6 7" key="1">
    <citation type="journal article" date="2019" name="Microbiol. Resour. Announc.">
        <title>Draft Genome Sequence of Comamonas testosteroni TA441, a Bacterium That Has a Cryptic Phenol Degradation Gene Cluster.</title>
        <authorList>
            <person name="Arai H."/>
            <person name="Ishii M."/>
        </authorList>
    </citation>
    <scope>NUCLEOTIDE SEQUENCE [LARGE SCALE GENOMIC DNA]</scope>
    <source>
        <strain evidence="6 7">TA441</strain>
    </source>
</reference>
<organism evidence="6 7">
    <name type="scientific">Comamonas testosteroni</name>
    <name type="common">Pseudomonas testosteroni</name>
    <dbReference type="NCBI Taxonomy" id="285"/>
    <lineage>
        <taxon>Bacteria</taxon>
        <taxon>Pseudomonadati</taxon>
        <taxon>Pseudomonadota</taxon>
        <taxon>Betaproteobacteria</taxon>
        <taxon>Burkholderiales</taxon>
        <taxon>Comamonadaceae</taxon>
        <taxon>Comamonas</taxon>
    </lineage>
</organism>
<evidence type="ECO:0000256" key="4">
    <source>
        <dbReference type="ARBA" id="ARBA00022837"/>
    </source>
</evidence>
<dbReference type="GO" id="GO:0004065">
    <property type="term" value="F:arylsulfatase activity"/>
    <property type="evidence" value="ECO:0007669"/>
    <property type="project" value="TreeGrafter"/>
</dbReference>
<dbReference type="Gene3D" id="3.40.720.10">
    <property type="entry name" value="Alkaline Phosphatase, subunit A"/>
    <property type="match status" value="1"/>
</dbReference>
<dbReference type="Proteomes" id="UP000323105">
    <property type="component" value="Unassembled WGS sequence"/>
</dbReference>
<evidence type="ECO:0000259" key="5">
    <source>
        <dbReference type="Pfam" id="PF00884"/>
    </source>
</evidence>
<keyword evidence="4" id="KW-0106">Calcium</keyword>
<dbReference type="InterPro" id="IPR000917">
    <property type="entry name" value="Sulfatase_N"/>
</dbReference>
<dbReference type="GO" id="GO:0046872">
    <property type="term" value="F:metal ion binding"/>
    <property type="evidence" value="ECO:0007669"/>
    <property type="project" value="UniProtKB-KW"/>
</dbReference>
<comment type="caution">
    <text evidence="6">The sequence shown here is derived from an EMBL/GenBank/DDBJ whole genome shotgun (WGS) entry which is preliminary data.</text>
</comment>
<evidence type="ECO:0000313" key="6">
    <source>
        <dbReference type="EMBL" id="GEQ73965.1"/>
    </source>
</evidence>
<accession>A0A5A7MBC3</accession>
<dbReference type="PANTHER" id="PTHR42693:SF53">
    <property type="entry name" value="ENDO-4-O-SULFATASE"/>
    <property type="match status" value="1"/>
</dbReference>
<proteinExistence type="inferred from homology"/>
<evidence type="ECO:0000313" key="7">
    <source>
        <dbReference type="Proteomes" id="UP000323105"/>
    </source>
</evidence>
<feature type="domain" description="Sulfatase N-terminal" evidence="5">
    <location>
        <begin position="4"/>
        <end position="320"/>
    </location>
</feature>
<dbReference type="SUPFAM" id="SSF53649">
    <property type="entry name" value="Alkaline phosphatase-like"/>
    <property type="match status" value="1"/>
</dbReference>
<sequence length="440" mass="49543">MTAPNIVFILADDLGWADLGVYGATDFKTPHLDRLAAQGVRFNQAYANSAVCSATRIALITGRYQYRLQAGLEEPLARHGAQLGLPADHPTLPSLLKQAGYDTALIGKWHLGKPPSYGPQRSGYDYFFGNHSGAIDYFTHKPGVGEQFSPDLWQGSEPVERTGYYTYILGDEATRYVHERKGQDKPFFLSLHFTAPHWPWEGPDDEHVAHNIKDLFHYDGGSLKKYGEIVEALDKAVGQVLQALDDTGQADNTIVIFTSDNGGERFSKTWPFTGQKTELLEGGIRVPTLLRWSARIRPQVQEQVTASFDWLPTLLAAAGARPHPDFPSDGQNILPILEGRATNTERSLFWRYKSQAQRAVRQGPWKYLKINDNEFLFNVEEDARERANLKEHQPAIFAGLRRQWEEWNEQLLPVTAEIYSHGLSPDIQADRYVPARLSRG</sequence>
<dbReference type="AlphaFoldDB" id="A0A5A7MBC3"/>
<name>A0A5A7MBC3_COMTE</name>
<dbReference type="InterPro" id="IPR050738">
    <property type="entry name" value="Sulfatase"/>
</dbReference>
<keyword evidence="3" id="KW-0378">Hydrolase</keyword>